<evidence type="ECO:0000313" key="2">
    <source>
        <dbReference type="EMBL" id="ECD4201186.1"/>
    </source>
</evidence>
<accession>A0A5Y2E503</accession>
<organism evidence="2">
    <name type="scientific">Salmonella muenchen</name>
    <dbReference type="NCBI Taxonomy" id="596"/>
    <lineage>
        <taxon>Bacteria</taxon>
        <taxon>Pseudomonadati</taxon>
        <taxon>Pseudomonadota</taxon>
        <taxon>Gammaproteobacteria</taxon>
        <taxon>Enterobacterales</taxon>
        <taxon>Enterobacteriaceae</taxon>
        <taxon>Salmonella</taxon>
    </lineage>
</organism>
<keyword evidence="2" id="KW-0378">Hydrolase</keyword>
<reference evidence="2" key="1">
    <citation type="submission" date="2019-03" db="EMBL/GenBank/DDBJ databases">
        <authorList>
            <person name="Ashton P.M."/>
            <person name="Dallman T."/>
            <person name="Nair S."/>
            <person name="De Pinna E."/>
            <person name="Peters T."/>
            <person name="Grant K."/>
        </authorList>
    </citation>
    <scope>NUCLEOTIDE SEQUENCE</scope>
    <source>
        <strain evidence="2">301730</strain>
    </source>
</reference>
<dbReference type="AlphaFoldDB" id="A0A5Y2E503"/>
<gene>
    <name evidence="1" type="ORF">E0Y79_26625</name>
    <name evidence="2" type="ORF">E0Y79_26635</name>
</gene>
<comment type="caution">
    <text evidence="2">The sequence shown here is derived from an EMBL/GenBank/DDBJ whole genome shotgun (WGS) entry which is preliminary data.</text>
</comment>
<feature type="non-terminal residue" evidence="2">
    <location>
        <position position="1"/>
    </location>
</feature>
<dbReference type="GO" id="GO:0016787">
    <property type="term" value="F:hydrolase activity"/>
    <property type="evidence" value="ECO:0007669"/>
    <property type="project" value="UniProtKB-KW"/>
</dbReference>
<sequence length="24" mass="2713">DLDMLAIATKQYYQWQEVGVAGGR</sequence>
<dbReference type="EMBL" id="AAIEQN010000265">
    <property type="protein sequence ID" value="ECD4201186.1"/>
    <property type="molecule type" value="Genomic_DNA"/>
</dbReference>
<evidence type="ECO:0000313" key="1">
    <source>
        <dbReference type="EMBL" id="ECD4201184.1"/>
    </source>
</evidence>
<name>A0A5Y2E503_SALMU</name>
<protein>
    <submittedName>
        <fullName evidence="2">HAD family hydrolase</fullName>
    </submittedName>
</protein>
<proteinExistence type="predicted"/>
<dbReference type="EMBL" id="AAIEQN010000264">
    <property type="protein sequence ID" value="ECD4201184.1"/>
    <property type="molecule type" value="Genomic_DNA"/>
</dbReference>